<dbReference type="AlphaFoldDB" id="A0A7M5X761"/>
<proteinExistence type="predicted"/>
<evidence type="ECO:0000313" key="3">
    <source>
        <dbReference type="EnsemblMetazoa" id="CLYHEMP018837.1"/>
    </source>
</evidence>
<sequence length="304" mass="34671">MTSNEGQSPPSELPLKVYYIKDRQTKEIRKFTVQSTSKEDFGYLRGKICQMFPELREKEIEIFWKDEDEDLVIISSNEELSQVWKNADASKSVKLYVKTKEDSSEISQPGPRERRRHCRGLFGPRGHHFDPRKGMFGGRGGLKGRRGGACGPRRGFGFGKRGGMFAPRGGFFGGRRGRGGLPFPPHFEGRHHQHDMPPPPFEGPHHPHHDLHPPPHHHWAHPEAALESQYQEFAHHLAEAFELDTSMVESYMIAYFHEEPTEEEEYQGDQWEAFAENFAKACDLNPADVKSTTSSFLAQDTNGM</sequence>
<evidence type="ECO:0000256" key="1">
    <source>
        <dbReference type="SAM" id="MobiDB-lite"/>
    </source>
</evidence>
<dbReference type="InterPro" id="IPR000270">
    <property type="entry name" value="PB1_dom"/>
</dbReference>
<feature type="compositionally biased region" description="Basic residues" evidence="1">
    <location>
        <begin position="206"/>
        <end position="219"/>
    </location>
</feature>
<feature type="region of interest" description="Disordered" evidence="1">
    <location>
        <begin position="190"/>
        <end position="220"/>
    </location>
</feature>
<reference evidence="3" key="1">
    <citation type="submission" date="2021-01" db="UniProtKB">
        <authorList>
            <consortium name="EnsemblMetazoa"/>
        </authorList>
    </citation>
    <scope>IDENTIFICATION</scope>
</reference>
<accession>A0A7M5X761</accession>
<name>A0A7M5X761_9CNID</name>
<dbReference type="InterPro" id="IPR053793">
    <property type="entry name" value="PB1-like"/>
</dbReference>
<evidence type="ECO:0000313" key="4">
    <source>
        <dbReference type="Proteomes" id="UP000594262"/>
    </source>
</evidence>
<evidence type="ECO:0000259" key="2">
    <source>
        <dbReference type="PROSITE" id="PS51745"/>
    </source>
</evidence>
<feature type="domain" description="PB1" evidence="2">
    <location>
        <begin position="12"/>
        <end position="100"/>
    </location>
</feature>
<dbReference type="GeneID" id="136804257"/>
<dbReference type="Gene3D" id="3.10.20.90">
    <property type="entry name" value="Phosphatidylinositol 3-kinase Catalytic Subunit, Chain A, domain 1"/>
    <property type="match status" value="1"/>
</dbReference>
<feature type="compositionally biased region" description="Gly residues" evidence="1">
    <location>
        <begin position="135"/>
        <end position="148"/>
    </location>
</feature>
<organism evidence="3 4">
    <name type="scientific">Clytia hemisphaerica</name>
    <dbReference type="NCBI Taxonomy" id="252671"/>
    <lineage>
        <taxon>Eukaryota</taxon>
        <taxon>Metazoa</taxon>
        <taxon>Cnidaria</taxon>
        <taxon>Hydrozoa</taxon>
        <taxon>Hydroidolina</taxon>
        <taxon>Leptothecata</taxon>
        <taxon>Obeliida</taxon>
        <taxon>Clytiidae</taxon>
        <taxon>Clytia</taxon>
    </lineage>
</organism>
<dbReference type="OrthoDB" id="5977200at2759"/>
<dbReference type="PROSITE" id="PS51745">
    <property type="entry name" value="PB1"/>
    <property type="match status" value="1"/>
</dbReference>
<feature type="region of interest" description="Disordered" evidence="1">
    <location>
        <begin position="122"/>
        <end position="148"/>
    </location>
</feature>
<dbReference type="Pfam" id="PF00564">
    <property type="entry name" value="PB1"/>
    <property type="match status" value="1"/>
</dbReference>
<dbReference type="EnsemblMetazoa" id="CLYHEMT018837.1">
    <property type="protein sequence ID" value="CLYHEMP018837.1"/>
    <property type="gene ID" value="CLYHEMG018837"/>
</dbReference>
<dbReference type="Proteomes" id="UP000594262">
    <property type="component" value="Unplaced"/>
</dbReference>
<dbReference type="SMART" id="SM00666">
    <property type="entry name" value="PB1"/>
    <property type="match status" value="1"/>
</dbReference>
<protein>
    <recommendedName>
        <fullName evidence="2">PB1 domain-containing protein</fullName>
    </recommendedName>
</protein>
<dbReference type="FunFam" id="3.10.20.90:FF:000320">
    <property type="entry name" value="Predicted protein"/>
    <property type="match status" value="1"/>
</dbReference>
<dbReference type="SUPFAM" id="SSF54277">
    <property type="entry name" value="CAD &amp; PB1 domains"/>
    <property type="match status" value="1"/>
</dbReference>
<keyword evidence="4" id="KW-1185">Reference proteome</keyword>
<dbReference type="RefSeq" id="XP_066917061.1">
    <property type="nucleotide sequence ID" value="XM_067060960.1"/>
</dbReference>